<dbReference type="PROSITE" id="PS01010">
    <property type="entry name" value="CRISP_2"/>
    <property type="match status" value="1"/>
</dbReference>
<dbReference type="FunFam" id="3.40.33.10:FF:000010">
    <property type="entry name" value="Predicted protein"/>
    <property type="match status" value="1"/>
</dbReference>
<name>A0A2S2NHY7_SCHGA</name>
<dbReference type="InterPro" id="IPR018244">
    <property type="entry name" value="Allrgn_V5/Tpx1_CS"/>
</dbReference>
<proteinExistence type="predicted"/>
<dbReference type="GO" id="GO:0005576">
    <property type="term" value="C:extracellular region"/>
    <property type="evidence" value="ECO:0007669"/>
    <property type="project" value="UniProtKB-SubCell"/>
</dbReference>
<evidence type="ECO:0000313" key="2">
    <source>
        <dbReference type="EMBL" id="MBY16813.1"/>
    </source>
</evidence>
<dbReference type="SUPFAM" id="SSF55797">
    <property type="entry name" value="PR-1-like"/>
    <property type="match status" value="1"/>
</dbReference>
<protein>
    <submittedName>
        <fullName evidence="2">Golgi-associated plant pathogenesis-related protein 1</fullName>
    </submittedName>
</protein>
<dbReference type="Pfam" id="PF00188">
    <property type="entry name" value="CAP"/>
    <property type="match status" value="1"/>
</dbReference>
<dbReference type="SMART" id="SM00198">
    <property type="entry name" value="SCP"/>
    <property type="match status" value="1"/>
</dbReference>
<dbReference type="PRINTS" id="PR00837">
    <property type="entry name" value="V5TPXLIKE"/>
</dbReference>
<reference evidence="2" key="1">
    <citation type="submission" date="2018-04" db="EMBL/GenBank/DDBJ databases">
        <title>Transcriptome of Schizaphis graminum biotype I.</title>
        <authorList>
            <person name="Scully E.D."/>
            <person name="Geib S.M."/>
            <person name="Palmer N.A."/>
            <person name="Koch K."/>
            <person name="Bradshaw J."/>
            <person name="Heng-Moss T."/>
            <person name="Sarath G."/>
        </authorList>
    </citation>
    <scope>NUCLEOTIDE SEQUENCE</scope>
</reference>
<organism evidence="2">
    <name type="scientific">Schizaphis graminum</name>
    <name type="common">Green bug aphid</name>
    <dbReference type="NCBI Taxonomy" id="13262"/>
    <lineage>
        <taxon>Eukaryota</taxon>
        <taxon>Metazoa</taxon>
        <taxon>Ecdysozoa</taxon>
        <taxon>Arthropoda</taxon>
        <taxon>Hexapoda</taxon>
        <taxon>Insecta</taxon>
        <taxon>Pterygota</taxon>
        <taxon>Neoptera</taxon>
        <taxon>Paraneoptera</taxon>
        <taxon>Hemiptera</taxon>
        <taxon>Sternorrhyncha</taxon>
        <taxon>Aphidomorpha</taxon>
        <taxon>Aphidoidea</taxon>
        <taxon>Aphididae</taxon>
        <taxon>Aphidini</taxon>
        <taxon>Schizaphis</taxon>
    </lineage>
</organism>
<dbReference type="PANTHER" id="PTHR10334">
    <property type="entry name" value="CYSTEINE-RICH SECRETORY PROTEIN-RELATED"/>
    <property type="match status" value="1"/>
</dbReference>
<dbReference type="InterPro" id="IPR001283">
    <property type="entry name" value="CRISP-related"/>
</dbReference>
<dbReference type="InterPro" id="IPR014044">
    <property type="entry name" value="CAP_dom"/>
</dbReference>
<dbReference type="InterPro" id="IPR034113">
    <property type="entry name" value="SCP_GAPR1-like"/>
</dbReference>
<dbReference type="CDD" id="cd05382">
    <property type="entry name" value="CAP_GAPR1-like"/>
    <property type="match status" value="1"/>
</dbReference>
<evidence type="ECO:0000259" key="1">
    <source>
        <dbReference type="SMART" id="SM00198"/>
    </source>
</evidence>
<dbReference type="AlphaFoldDB" id="A0A2S2NHY7"/>
<accession>A0A2S2NHY7</accession>
<dbReference type="InterPro" id="IPR035940">
    <property type="entry name" value="CAP_sf"/>
</dbReference>
<feature type="domain" description="SCP" evidence="1">
    <location>
        <begin position="10"/>
        <end position="149"/>
    </location>
</feature>
<dbReference type="EMBL" id="GGMR01004194">
    <property type="protein sequence ID" value="MBY16813.1"/>
    <property type="molecule type" value="Transcribed_RNA"/>
</dbReference>
<sequence length="161" mass="18508">MADDHSETKNVIADALDRHNFYREKHNVPPLRINSKLNEISQNWADELAKTDKWAHRPKNAYGENIYTIWSTEEVTELGIKAVDSWYSEIKYFDFQGTNDEMAASSNAFHFTQLIWKDTEELGVGASKSPKSGKLYVVCNYDPRGNVRSQFKEQVLEADDS</sequence>
<gene>
    <name evidence="2" type="primary">GLIPR2</name>
    <name evidence="2" type="ORF">g.114339</name>
</gene>
<dbReference type="Gene3D" id="3.40.33.10">
    <property type="entry name" value="CAP"/>
    <property type="match status" value="1"/>
</dbReference>